<dbReference type="Proteomes" id="UP000766336">
    <property type="component" value="Unassembled WGS sequence"/>
</dbReference>
<protein>
    <submittedName>
        <fullName evidence="2">COQ9 family protein</fullName>
    </submittedName>
</protein>
<comment type="caution">
    <text evidence="2">The sequence shown here is derived from an EMBL/GenBank/DDBJ whole genome shotgun (WGS) entry which is preliminary data.</text>
</comment>
<proteinExistence type="predicted"/>
<organism evidence="2 3">
    <name type="scientific">Roseococcus pinisoli</name>
    <dbReference type="NCBI Taxonomy" id="2835040"/>
    <lineage>
        <taxon>Bacteria</taxon>
        <taxon>Pseudomonadati</taxon>
        <taxon>Pseudomonadota</taxon>
        <taxon>Alphaproteobacteria</taxon>
        <taxon>Acetobacterales</taxon>
        <taxon>Roseomonadaceae</taxon>
        <taxon>Roseococcus</taxon>
    </lineage>
</organism>
<dbReference type="RefSeq" id="WP_213668317.1">
    <property type="nucleotide sequence ID" value="NZ_JAHCDA010000001.1"/>
</dbReference>
<dbReference type="InterPro" id="IPR013718">
    <property type="entry name" value="COQ9_C"/>
</dbReference>
<dbReference type="Gene3D" id="1.10.357.10">
    <property type="entry name" value="Tetracycline Repressor, domain 2"/>
    <property type="match status" value="1"/>
</dbReference>
<keyword evidence="3" id="KW-1185">Reference proteome</keyword>
<name>A0ABS5Q8V4_9PROT</name>
<evidence type="ECO:0000313" key="2">
    <source>
        <dbReference type="EMBL" id="MBS7809636.1"/>
    </source>
</evidence>
<reference evidence="2 3" key="1">
    <citation type="submission" date="2021-05" db="EMBL/GenBank/DDBJ databases">
        <title>Roseococcus sp. XZZS9, whole genome shotgun sequencing project.</title>
        <authorList>
            <person name="Zhao G."/>
            <person name="Shen L."/>
        </authorList>
    </citation>
    <scope>NUCLEOTIDE SEQUENCE [LARGE SCALE GENOMIC DNA]</scope>
    <source>
        <strain evidence="2 3">XZZS9</strain>
    </source>
</reference>
<feature type="domain" description="COQ9 C-terminal" evidence="1">
    <location>
        <begin position="111"/>
        <end position="176"/>
    </location>
</feature>
<dbReference type="NCBIfam" id="TIGR02396">
    <property type="entry name" value="diverge_rpsU"/>
    <property type="match status" value="1"/>
</dbReference>
<gene>
    <name evidence="2" type="ORF">KHU32_01720</name>
</gene>
<dbReference type="InterPro" id="IPR012762">
    <property type="entry name" value="Ubiq_biosynth_COQ9"/>
</dbReference>
<accession>A0ABS5Q8V4</accession>
<evidence type="ECO:0000313" key="3">
    <source>
        <dbReference type="Proteomes" id="UP000766336"/>
    </source>
</evidence>
<dbReference type="EMBL" id="JAHCDA010000001">
    <property type="protein sequence ID" value="MBS7809636.1"/>
    <property type="molecule type" value="Genomic_DNA"/>
</dbReference>
<dbReference type="Pfam" id="PF08511">
    <property type="entry name" value="COQ9"/>
    <property type="match status" value="1"/>
</dbReference>
<sequence length="185" mass="20283">MSEAELIRAVVARAGHDGWTPAVLRQALEDRGEAPELLSNHFPRGVLGAIEAWMGLVDQEMAVAAAEEDLAALRTPARIRRLIELRLQAMEPDRDAMRRAAAVLALPWNMAAGLRCTSASASAIWYAAGDESADFSWYTRRATLVGILAAVTLFWLRPNPPTLEETLSFLDRRLSELPKPAPKVA</sequence>
<evidence type="ECO:0000259" key="1">
    <source>
        <dbReference type="Pfam" id="PF08511"/>
    </source>
</evidence>